<dbReference type="PANTHER" id="PTHR47506">
    <property type="entry name" value="TRANSCRIPTIONAL REGULATORY PROTEIN"/>
    <property type="match status" value="1"/>
</dbReference>
<gene>
    <name evidence="6" type="ORF">NRB56_39460</name>
</gene>
<dbReference type="AlphaFoldDB" id="A0A7K0DSL5"/>
<dbReference type="InterPro" id="IPR009057">
    <property type="entry name" value="Homeodomain-like_sf"/>
</dbReference>
<name>A0A7K0DSL5_9NOCA</name>
<dbReference type="PROSITE" id="PS50977">
    <property type="entry name" value="HTH_TETR_2"/>
    <property type="match status" value="1"/>
</dbReference>
<dbReference type="OrthoDB" id="4214267at2"/>
<evidence type="ECO:0000256" key="3">
    <source>
        <dbReference type="ARBA" id="ARBA00023163"/>
    </source>
</evidence>
<evidence type="ECO:0000313" key="6">
    <source>
        <dbReference type="EMBL" id="MQY28362.1"/>
    </source>
</evidence>
<evidence type="ECO:0000259" key="5">
    <source>
        <dbReference type="PROSITE" id="PS50977"/>
    </source>
</evidence>
<dbReference type="Gene3D" id="1.10.357.10">
    <property type="entry name" value="Tetracycline Repressor, domain 2"/>
    <property type="match status" value="1"/>
</dbReference>
<dbReference type="EMBL" id="WEGI01000008">
    <property type="protein sequence ID" value="MQY28362.1"/>
    <property type="molecule type" value="Genomic_DNA"/>
</dbReference>
<accession>A0A7K0DSL5</accession>
<organism evidence="6 7">
    <name type="scientific">Nocardia aurantia</name>
    <dbReference type="NCBI Taxonomy" id="2585199"/>
    <lineage>
        <taxon>Bacteria</taxon>
        <taxon>Bacillati</taxon>
        <taxon>Actinomycetota</taxon>
        <taxon>Actinomycetes</taxon>
        <taxon>Mycobacteriales</taxon>
        <taxon>Nocardiaceae</taxon>
        <taxon>Nocardia</taxon>
    </lineage>
</organism>
<keyword evidence="7" id="KW-1185">Reference proteome</keyword>
<dbReference type="InterPro" id="IPR001647">
    <property type="entry name" value="HTH_TetR"/>
</dbReference>
<dbReference type="SUPFAM" id="SSF46689">
    <property type="entry name" value="Homeodomain-like"/>
    <property type="match status" value="1"/>
</dbReference>
<dbReference type="InterPro" id="IPR036271">
    <property type="entry name" value="Tet_transcr_reg_TetR-rel_C_sf"/>
</dbReference>
<dbReference type="RefSeq" id="WP_153344226.1">
    <property type="nucleotide sequence ID" value="NZ_WEGI01000008.1"/>
</dbReference>
<comment type="caution">
    <text evidence="6">The sequence shown here is derived from an EMBL/GenBank/DDBJ whole genome shotgun (WGS) entry which is preliminary data.</text>
</comment>
<dbReference type="PRINTS" id="PR00455">
    <property type="entry name" value="HTHTETR"/>
</dbReference>
<reference evidence="6 7" key="1">
    <citation type="submission" date="2019-10" db="EMBL/GenBank/DDBJ databases">
        <title>Nocardia macrotermitis sp. nov. and Nocardia aurantia sp. nov., isolated from the gut of fungus growing-termite Macrotermes natalensis.</title>
        <authorList>
            <person name="Benndorf R."/>
            <person name="Schwitalla J."/>
            <person name="Martin K."/>
            <person name="De Beer W."/>
            <person name="Kaster A.-K."/>
            <person name="Vollmers J."/>
            <person name="Poulsen M."/>
            <person name="Beemelmanns C."/>
        </authorList>
    </citation>
    <scope>NUCLEOTIDE SEQUENCE [LARGE SCALE GENOMIC DNA]</scope>
    <source>
        <strain evidence="6 7">RB56</strain>
    </source>
</reference>
<dbReference type="Pfam" id="PF00440">
    <property type="entry name" value="TetR_N"/>
    <property type="match status" value="1"/>
</dbReference>
<dbReference type="Proteomes" id="UP000431401">
    <property type="component" value="Unassembled WGS sequence"/>
</dbReference>
<feature type="DNA-binding region" description="H-T-H motif" evidence="4">
    <location>
        <begin position="33"/>
        <end position="52"/>
    </location>
</feature>
<evidence type="ECO:0000256" key="2">
    <source>
        <dbReference type="ARBA" id="ARBA00023125"/>
    </source>
</evidence>
<dbReference type="SUPFAM" id="SSF48498">
    <property type="entry name" value="Tetracyclin repressor-like, C-terminal domain"/>
    <property type="match status" value="1"/>
</dbReference>
<keyword evidence="3" id="KW-0804">Transcription</keyword>
<evidence type="ECO:0000256" key="4">
    <source>
        <dbReference type="PROSITE-ProRule" id="PRU00335"/>
    </source>
</evidence>
<sequence>MIADSGRPERSARRRILDVARGLFYREGIRAVGVDRIIAEAGVAKATFYHHFSSKDQLVCAYLDEVAQLERTAVAGFTELPPLRRLQAVFDRIAEIGCGPDFHGCMYINAAAEYPDAGHPVRAVIDDQRRWFRELLRELLIELNHPDPDAAVGMLVFVRDGIMVGSNLDDTASVRARTRDAVGRLLADSMR</sequence>
<keyword evidence="1" id="KW-0805">Transcription regulation</keyword>
<dbReference type="Pfam" id="PF17940">
    <property type="entry name" value="TetR_C_31"/>
    <property type="match status" value="1"/>
</dbReference>
<dbReference type="PANTHER" id="PTHR47506:SF1">
    <property type="entry name" value="HTH-TYPE TRANSCRIPTIONAL REGULATOR YJDC"/>
    <property type="match status" value="1"/>
</dbReference>
<dbReference type="InterPro" id="IPR041583">
    <property type="entry name" value="TetR_C_31"/>
</dbReference>
<protein>
    <recommendedName>
        <fullName evidence="5">HTH tetR-type domain-containing protein</fullName>
    </recommendedName>
</protein>
<dbReference type="GO" id="GO:0003677">
    <property type="term" value="F:DNA binding"/>
    <property type="evidence" value="ECO:0007669"/>
    <property type="project" value="UniProtKB-UniRule"/>
</dbReference>
<evidence type="ECO:0000313" key="7">
    <source>
        <dbReference type="Proteomes" id="UP000431401"/>
    </source>
</evidence>
<evidence type="ECO:0000256" key="1">
    <source>
        <dbReference type="ARBA" id="ARBA00023015"/>
    </source>
</evidence>
<feature type="domain" description="HTH tetR-type" evidence="5">
    <location>
        <begin position="10"/>
        <end position="70"/>
    </location>
</feature>
<proteinExistence type="predicted"/>
<keyword evidence="2 4" id="KW-0238">DNA-binding</keyword>